<evidence type="ECO:0000256" key="1">
    <source>
        <dbReference type="ARBA" id="ARBA00022723"/>
    </source>
</evidence>
<feature type="domain" description="RING-CH-type" evidence="6">
    <location>
        <begin position="244"/>
        <end position="306"/>
    </location>
</feature>
<dbReference type="OrthoDB" id="435038at2759"/>
<dbReference type="GO" id="GO:0008270">
    <property type="term" value="F:zinc ion binding"/>
    <property type="evidence" value="ECO:0007669"/>
    <property type="project" value="UniProtKB-KW"/>
</dbReference>
<dbReference type="PROSITE" id="PS51292">
    <property type="entry name" value="ZF_RING_CH"/>
    <property type="match status" value="1"/>
</dbReference>
<feature type="transmembrane region" description="Helical" evidence="5">
    <location>
        <begin position="423"/>
        <end position="446"/>
    </location>
</feature>
<gene>
    <name evidence="7" type="ORF">ZOSMA_30G00960</name>
</gene>
<dbReference type="Proteomes" id="UP000036987">
    <property type="component" value="Unassembled WGS sequence"/>
</dbReference>
<evidence type="ECO:0000259" key="6">
    <source>
        <dbReference type="PROSITE" id="PS51292"/>
    </source>
</evidence>
<feature type="compositionally biased region" description="Basic and acidic residues" evidence="4">
    <location>
        <begin position="15"/>
        <end position="26"/>
    </location>
</feature>
<keyword evidence="2" id="KW-0863">Zinc-finger</keyword>
<feature type="transmembrane region" description="Helical" evidence="5">
    <location>
        <begin position="369"/>
        <end position="390"/>
    </location>
</feature>
<keyword evidence="8" id="KW-1185">Reference proteome</keyword>
<dbReference type="PANTHER" id="PTHR46158">
    <property type="entry name" value="OS02G0165000 PROTEIN"/>
    <property type="match status" value="1"/>
</dbReference>
<feature type="transmembrane region" description="Helical" evidence="5">
    <location>
        <begin position="337"/>
        <end position="357"/>
    </location>
</feature>
<organism evidence="7 8">
    <name type="scientific">Zostera marina</name>
    <name type="common">Eelgrass</name>
    <dbReference type="NCBI Taxonomy" id="29655"/>
    <lineage>
        <taxon>Eukaryota</taxon>
        <taxon>Viridiplantae</taxon>
        <taxon>Streptophyta</taxon>
        <taxon>Embryophyta</taxon>
        <taxon>Tracheophyta</taxon>
        <taxon>Spermatophyta</taxon>
        <taxon>Magnoliopsida</taxon>
        <taxon>Liliopsida</taxon>
        <taxon>Zosteraceae</taxon>
        <taxon>Zostera</taxon>
    </lineage>
</organism>
<evidence type="ECO:0000313" key="8">
    <source>
        <dbReference type="Proteomes" id="UP000036987"/>
    </source>
</evidence>
<evidence type="ECO:0000256" key="2">
    <source>
        <dbReference type="ARBA" id="ARBA00022771"/>
    </source>
</evidence>
<evidence type="ECO:0000256" key="4">
    <source>
        <dbReference type="SAM" id="MobiDB-lite"/>
    </source>
</evidence>
<dbReference type="CDD" id="cd16495">
    <property type="entry name" value="RING_CH-C4HC3_MARCH"/>
    <property type="match status" value="1"/>
</dbReference>
<dbReference type="SUPFAM" id="SSF57850">
    <property type="entry name" value="RING/U-box"/>
    <property type="match status" value="1"/>
</dbReference>
<sequence length="494" mass="54661">MESSAACTPQPLEATAKDREELRSEIRPVYSTRTRRPNLTSLQIPSRALETQMTSSATARVNFSPGSTTGRGRGLPPRPNTTKSSKSSFKSLIPQLSLTKNKIPKTPDGEKTNLLLQKPPSPSTASSSNLHAFSLTKLFSSPSVKRTHSLPVTPVSKPTAAQTPPERHAVDLSHCDKPEHIKRSLSVPGNVKERSIVKRSESFGTMIRVIPVTPQPVITEGDTVAINVASAATEITIEEEDGEDIPEEEAVCRICFDELAEGGETFKMECSCRGELALAHQECAVKWFSIKGNKICDVCKQDVQNLSVTLLRIQNPQFGRRRRETEIQQQSETIQPVFWQDIPILVLVSLLAYFCLLEQLLMGDMGTRALALSLPFACVLAVLSSMIAASMVNRNYIWAFASFQFAVLILFAHIFYTVLQMSAVLSVLLSSFTGFGLAISACSLVTEFLRWRSRRRFQQQVNRDYPQPTSQENTTPNLNSYDATLTQNTSALQH</sequence>
<reference evidence="8" key="1">
    <citation type="journal article" date="2016" name="Nature">
        <title>The genome of the seagrass Zostera marina reveals angiosperm adaptation to the sea.</title>
        <authorList>
            <person name="Olsen J.L."/>
            <person name="Rouze P."/>
            <person name="Verhelst B."/>
            <person name="Lin Y.-C."/>
            <person name="Bayer T."/>
            <person name="Collen J."/>
            <person name="Dattolo E."/>
            <person name="De Paoli E."/>
            <person name="Dittami S."/>
            <person name="Maumus F."/>
            <person name="Michel G."/>
            <person name="Kersting A."/>
            <person name="Lauritano C."/>
            <person name="Lohaus R."/>
            <person name="Toepel M."/>
            <person name="Tonon T."/>
            <person name="Vanneste K."/>
            <person name="Amirebrahimi M."/>
            <person name="Brakel J."/>
            <person name="Bostroem C."/>
            <person name="Chovatia M."/>
            <person name="Grimwood J."/>
            <person name="Jenkins J.W."/>
            <person name="Jueterbock A."/>
            <person name="Mraz A."/>
            <person name="Stam W.T."/>
            <person name="Tice H."/>
            <person name="Bornberg-Bauer E."/>
            <person name="Green P.J."/>
            <person name="Pearson G.A."/>
            <person name="Procaccini G."/>
            <person name="Duarte C.M."/>
            <person name="Schmutz J."/>
            <person name="Reusch T.B.H."/>
            <person name="Van de Peer Y."/>
        </authorList>
    </citation>
    <scope>NUCLEOTIDE SEQUENCE [LARGE SCALE GENOMIC DNA]</scope>
    <source>
        <strain evidence="8">cv. Finnish</strain>
    </source>
</reference>
<feature type="region of interest" description="Disordered" evidence="4">
    <location>
        <begin position="460"/>
        <end position="482"/>
    </location>
</feature>
<keyword evidence="3" id="KW-0862">Zinc</keyword>
<dbReference type="Pfam" id="PF12906">
    <property type="entry name" value="RINGv"/>
    <property type="match status" value="1"/>
</dbReference>
<feature type="region of interest" description="Disordered" evidence="4">
    <location>
        <begin position="1"/>
        <end position="129"/>
    </location>
</feature>
<evidence type="ECO:0000256" key="5">
    <source>
        <dbReference type="SAM" id="Phobius"/>
    </source>
</evidence>
<dbReference type="STRING" id="29655.A0A0K9PA23"/>
<dbReference type="OMA" id="AHEDCAL"/>
<feature type="transmembrane region" description="Helical" evidence="5">
    <location>
        <begin position="396"/>
        <end position="416"/>
    </location>
</feature>
<dbReference type="SMART" id="SM00744">
    <property type="entry name" value="RINGv"/>
    <property type="match status" value="1"/>
</dbReference>
<accession>A0A0K9PA23</accession>
<keyword evidence="1" id="KW-0479">Metal-binding</keyword>
<dbReference type="Gene3D" id="3.30.40.10">
    <property type="entry name" value="Zinc/RING finger domain, C3HC4 (zinc finger)"/>
    <property type="match status" value="1"/>
</dbReference>
<keyword evidence="5" id="KW-0472">Membrane</keyword>
<evidence type="ECO:0000313" key="7">
    <source>
        <dbReference type="EMBL" id="KMZ65816.1"/>
    </source>
</evidence>
<protein>
    <submittedName>
        <fullName evidence="7">RING/FYVE/PHD zinc finger superfamily protein</fullName>
    </submittedName>
</protein>
<name>A0A0K9PA23_ZOSMR</name>
<proteinExistence type="predicted"/>
<keyword evidence="5" id="KW-0812">Transmembrane</keyword>
<dbReference type="InterPro" id="IPR013083">
    <property type="entry name" value="Znf_RING/FYVE/PHD"/>
</dbReference>
<comment type="caution">
    <text evidence="7">The sequence shown here is derived from an EMBL/GenBank/DDBJ whole genome shotgun (WGS) entry which is preliminary data.</text>
</comment>
<feature type="region of interest" description="Disordered" evidence="4">
    <location>
        <begin position="145"/>
        <end position="169"/>
    </location>
</feature>
<keyword evidence="5" id="KW-1133">Transmembrane helix</keyword>
<evidence type="ECO:0000256" key="3">
    <source>
        <dbReference type="ARBA" id="ARBA00022833"/>
    </source>
</evidence>
<feature type="compositionally biased region" description="Polar residues" evidence="4">
    <location>
        <begin position="37"/>
        <end position="70"/>
    </location>
</feature>
<dbReference type="EMBL" id="LFYR01001011">
    <property type="protein sequence ID" value="KMZ65816.1"/>
    <property type="molecule type" value="Genomic_DNA"/>
</dbReference>
<dbReference type="InterPro" id="IPR011016">
    <property type="entry name" value="Znf_RING-CH"/>
</dbReference>
<dbReference type="AlphaFoldDB" id="A0A0K9PA23"/>
<dbReference type="PANTHER" id="PTHR46158:SF2">
    <property type="entry name" value="OS02G0165000 PROTEIN"/>
    <property type="match status" value="1"/>
</dbReference>